<proteinExistence type="predicted"/>
<accession>A0AAN7PN89</accession>
<name>A0AAN7PN89_9COLE</name>
<protein>
    <submittedName>
        <fullName evidence="1">Uncharacterized protein</fullName>
    </submittedName>
</protein>
<comment type="caution">
    <text evidence="1">The sequence shown here is derived from an EMBL/GenBank/DDBJ whole genome shotgun (WGS) entry which is preliminary data.</text>
</comment>
<reference evidence="2" key="1">
    <citation type="submission" date="2023-01" db="EMBL/GenBank/DDBJ databases">
        <title>Key to firefly adult light organ development and bioluminescence: homeobox transcription factors regulate luciferase expression and transportation to peroxisome.</title>
        <authorList>
            <person name="Fu X."/>
        </authorList>
    </citation>
    <scope>NUCLEOTIDE SEQUENCE [LARGE SCALE GENOMIC DNA]</scope>
</reference>
<sequence length="72" mass="8469">MADNAETPFTSKRRKITFKHPNKLIDEELEMALYMSFSESKDALSDDNCLHQSETDSEMRQIHVLSMIRYSR</sequence>
<dbReference type="Proteomes" id="UP001353858">
    <property type="component" value="Unassembled WGS sequence"/>
</dbReference>
<organism evidence="1 2">
    <name type="scientific">Aquatica leii</name>
    <dbReference type="NCBI Taxonomy" id="1421715"/>
    <lineage>
        <taxon>Eukaryota</taxon>
        <taxon>Metazoa</taxon>
        <taxon>Ecdysozoa</taxon>
        <taxon>Arthropoda</taxon>
        <taxon>Hexapoda</taxon>
        <taxon>Insecta</taxon>
        <taxon>Pterygota</taxon>
        <taxon>Neoptera</taxon>
        <taxon>Endopterygota</taxon>
        <taxon>Coleoptera</taxon>
        <taxon>Polyphaga</taxon>
        <taxon>Elateriformia</taxon>
        <taxon>Elateroidea</taxon>
        <taxon>Lampyridae</taxon>
        <taxon>Luciolinae</taxon>
        <taxon>Aquatica</taxon>
    </lineage>
</organism>
<gene>
    <name evidence="1" type="ORF">RN001_016423</name>
</gene>
<evidence type="ECO:0000313" key="1">
    <source>
        <dbReference type="EMBL" id="KAK4872299.1"/>
    </source>
</evidence>
<keyword evidence="2" id="KW-1185">Reference proteome</keyword>
<evidence type="ECO:0000313" key="2">
    <source>
        <dbReference type="Proteomes" id="UP001353858"/>
    </source>
</evidence>
<dbReference type="AlphaFoldDB" id="A0AAN7PN89"/>
<dbReference type="EMBL" id="JARPUR010000008">
    <property type="protein sequence ID" value="KAK4872299.1"/>
    <property type="molecule type" value="Genomic_DNA"/>
</dbReference>